<feature type="compositionally biased region" description="Basic and acidic residues" evidence="1">
    <location>
        <begin position="116"/>
        <end position="128"/>
    </location>
</feature>
<feature type="compositionally biased region" description="Basic and acidic residues" evidence="1">
    <location>
        <begin position="390"/>
        <end position="399"/>
    </location>
</feature>
<feature type="region of interest" description="Disordered" evidence="1">
    <location>
        <begin position="52"/>
        <end position="93"/>
    </location>
</feature>
<name>A0AAD5RVD4_9PEZI</name>
<gene>
    <name evidence="2" type="ORF">MKZ38_006660</name>
</gene>
<protein>
    <submittedName>
        <fullName evidence="2">Uncharacterized protein</fullName>
    </submittedName>
</protein>
<keyword evidence="3" id="KW-1185">Reference proteome</keyword>
<proteinExistence type="predicted"/>
<feature type="compositionally biased region" description="Basic and acidic residues" evidence="1">
    <location>
        <begin position="259"/>
        <end position="271"/>
    </location>
</feature>
<feature type="compositionally biased region" description="Basic and acidic residues" evidence="1">
    <location>
        <begin position="136"/>
        <end position="175"/>
    </location>
</feature>
<feature type="region of interest" description="Disordered" evidence="1">
    <location>
        <begin position="379"/>
        <end position="399"/>
    </location>
</feature>
<accession>A0AAD5RVD4</accession>
<feature type="compositionally biased region" description="Low complexity" evidence="1">
    <location>
        <begin position="288"/>
        <end position="304"/>
    </location>
</feature>
<organism evidence="2 3">
    <name type="scientific">Zalerion maritima</name>
    <dbReference type="NCBI Taxonomy" id="339359"/>
    <lineage>
        <taxon>Eukaryota</taxon>
        <taxon>Fungi</taxon>
        <taxon>Dikarya</taxon>
        <taxon>Ascomycota</taxon>
        <taxon>Pezizomycotina</taxon>
        <taxon>Sordariomycetes</taxon>
        <taxon>Lulworthiomycetidae</taxon>
        <taxon>Lulworthiales</taxon>
        <taxon>Lulworthiaceae</taxon>
        <taxon>Zalerion</taxon>
    </lineage>
</organism>
<feature type="region of interest" description="Disordered" evidence="1">
    <location>
        <begin position="251"/>
        <end position="304"/>
    </location>
</feature>
<evidence type="ECO:0000256" key="1">
    <source>
        <dbReference type="SAM" id="MobiDB-lite"/>
    </source>
</evidence>
<dbReference type="Proteomes" id="UP001201980">
    <property type="component" value="Unassembled WGS sequence"/>
</dbReference>
<evidence type="ECO:0000313" key="2">
    <source>
        <dbReference type="EMBL" id="KAJ2905004.1"/>
    </source>
</evidence>
<reference evidence="2" key="1">
    <citation type="submission" date="2022-07" db="EMBL/GenBank/DDBJ databases">
        <title>Draft genome sequence of Zalerion maritima ATCC 34329, a (micro)plastics degrading marine fungus.</title>
        <authorList>
            <person name="Paco A."/>
            <person name="Goncalves M.F.M."/>
            <person name="Rocha-Santos T.A.P."/>
            <person name="Alves A."/>
        </authorList>
    </citation>
    <scope>NUCLEOTIDE SEQUENCE</scope>
    <source>
        <strain evidence="2">ATCC 34329</strain>
    </source>
</reference>
<feature type="region of interest" description="Disordered" evidence="1">
    <location>
        <begin position="116"/>
        <end position="175"/>
    </location>
</feature>
<evidence type="ECO:0000313" key="3">
    <source>
        <dbReference type="Proteomes" id="UP001201980"/>
    </source>
</evidence>
<comment type="caution">
    <text evidence="2">The sequence shown here is derived from an EMBL/GenBank/DDBJ whole genome shotgun (WGS) entry which is preliminary data.</text>
</comment>
<dbReference type="AlphaFoldDB" id="A0AAD5RVD4"/>
<dbReference type="EMBL" id="JAKWBI020000040">
    <property type="protein sequence ID" value="KAJ2905004.1"/>
    <property type="molecule type" value="Genomic_DNA"/>
</dbReference>
<sequence>MEEDSTTGRRSSVATVATMLSINSTNSTISTMDIVNTIKGLNIIHSKTINSGHAKEEEDGDDLSIPELPGRVRGPTGYVPGTSGEGARAGVPTGARSDIIETWVYKRHSFRANRCGPREVGEEDEKRHAGVLTTGGDEKRSANENDKLEADGDRVLERDKEREREKEHDQDLKTHPRDVDALLAKIMAAGYERRTTFPNVANPVLWAEVGRNVDWLEGMPAAAVLELGVEIFNARIEFLRRAKIAERDEKRAMRRRRLRDGTDGEERKEGGDSGVEVGTACQPPTPSLSPTSTRRSISSSQCSINPSKITGRTARIVDAWTKANYDVDGTNHQGYDDELYAPVSKEPREGYRADDEYVEDPLQYQNWWWKGNKKVRRKMKPIASGNGSKAEGRKTPAKK</sequence>